<keyword evidence="1" id="KW-0472">Membrane</keyword>
<organism evidence="2 3">
    <name type="scientific">Polyplosphaeria fusca</name>
    <dbReference type="NCBI Taxonomy" id="682080"/>
    <lineage>
        <taxon>Eukaryota</taxon>
        <taxon>Fungi</taxon>
        <taxon>Dikarya</taxon>
        <taxon>Ascomycota</taxon>
        <taxon>Pezizomycotina</taxon>
        <taxon>Dothideomycetes</taxon>
        <taxon>Pleosporomycetidae</taxon>
        <taxon>Pleosporales</taxon>
        <taxon>Tetraplosphaeriaceae</taxon>
        <taxon>Polyplosphaeria</taxon>
    </lineage>
</organism>
<accession>A0A9P4QTW0</accession>
<reference evidence="2" key="1">
    <citation type="journal article" date="2020" name="Stud. Mycol.">
        <title>101 Dothideomycetes genomes: a test case for predicting lifestyles and emergence of pathogens.</title>
        <authorList>
            <person name="Haridas S."/>
            <person name="Albert R."/>
            <person name="Binder M."/>
            <person name="Bloem J."/>
            <person name="Labutti K."/>
            <person name="Salamov A."/>
            <person name="Andreopoulos B."/>
            <person name="Baker S."/>
            <person name="Barry K."/>
            <person name="Bills G."/>
            <person name="Bluhm B."/>
            <person name="Cannon C."/>
            <person name="Castanera R."/>
            <person name="Culley D."/>
            <person name="Daum C."/>
            <person name="Ezra D."/>
            <person name="Gonzalez J."/>
            <person name="Henrissat B."/>
            <person name="Kuo A."/>
            <person name="Liang C."/>
            <person name="Lipzen A."/>
            <person name="Lutzoni F."/>
            <person name="Magnuson J."/>
            <person name="Mondo S."/>
            <person name="Nolan M."/>
            <person name="Ohm R."/>
            <person name="Pangilinan J."/>
            <person name="Park H.-J."/>
            <person name="Ramirez L."/>
            <person name="Alfaro M."/>
            <person name="Sun H."/>
            <person name="Tritt A."/>
            <person name="Yoshinaga Y."/>
            <person name="Zwiers L.-H."/>
            <person name="Turgeon B."/>
            <person name="Goodwin S."/>
            <person name="Spatafora J."/>
            <person name="Crous P."/>
            <person name="Grigoriev I."/>
        </authorList>
    </citation>
    <scope>NUCLEOTIDE SEQUENCE</scope>
    <source>
        <strain evidence="2">CBS 125425</strain>
    </source>
</reference>
<keyword evidence="1" id="KW-0812">Transmembrane</keyword>
<gene>
    <name evidence="2" type="ORF">EJ04DRAFT_608434</name>
</gene>
<evidence type="ECO:0000256" key="1">
    <source>
        <dbReference type="SAM" id="Phobius"/>
    </source>
</evidence>
<sequence>MATSTTFHPFNRLPFECRQRVYYFALEGLFCTLSVIAYVHTSQVPWFPPFLSCLCGTSKTALIEAAPVFLEKCTIVVGSLRANRLLTNFLKALNNDAGVNKGFPSVRHLRFPNFHFFMGQSISGENTDIGLIVQCPELVHAELHFQIDNLFHTTIPSVDDAWNGNIFYEYKYEPKTVKEVADYFGLDKLASCPMLRKIKIRVRNYDDRVMMAINEPVLTMRSVVEWLMSEFSKKGYKVGIEVVWY</sequence>
<keyword evidence="3" id="KW-1185">Reference proteome</keyword>
<evidence type="ECO:0000313" key="2">
    <source>
        <dbReference type="EMBL" id="KAF2732365.1"/>
    </source>
</evidence>
<evidence type="ECO:0000313" key="3">
    <source>
        <dbReference type="Proteomes" id="UP000799444"/>
    </source>
</evidence>
<proteinExistence type="predicted"/>
<dbReference type="Proteomes" id="UP000799444">
    <property type="component" value="Unassembled WGS sequence"/>
</dbReference>
<protein>
    <submittedName>
        <fullName evidence="2">Uncharacterized protein</fullName>
    </submittedName>
</protein>
<dbReference type="EMBL" id="ML996178">
    <property type="protein sequence ID" value="KAF2732365.1"/>
    <property type="molecule type" value="Genomic_DNA"/>
</dbReference>
<keyword evidence="1" id="KW-1133">Transmembrane helix</keyword>
<feature type="transmembrane region" description="Helical" evidence="1">
    <location>
        <begin position="21"/>
        <end position="39"/>
    </location>
</feature>
<comment type="caution">
    <text evidence="2">The sequence shown here is derived from an EMBL/GenBank/DDBJ whole genome shotgun (WGS) entry which is preliminary data.</text>
</comment>
<dbReference type="AlphaFoldDB" id="A0A9P4QTW0"/>
<name>A0A9P4QTW0_9PLEO</name>